<dbReference type="AlphaFoldDB" id="A0A1G9AJI2"/>
<dbReference type="Proteomes" id="UP000199213">
    <property type="component" value="Unassembled WGS sequence"/>
</dbReference>
<dbReference type="OrthoDB" id="9785340at2"/>
<keyword evidence="4 6" id="KW-0862">Zinc</keyword>
<keyword evidence="3 6" id="KW-0378">Hydrolase</keyword>
<keyword evidence="7" id="KW-0472">Membrane</keyword>
<evidence type="ECO:0000313" key="9">
    <source>
        <dbReference type="EMBL" id="SDK26964.1"/>
    </source>
</evidence>
<dbReference type="CDD" id="cd07326">
    <property type="entry name" value="M56_BlaR1_MecR1_like"/>
    <property type="match status" value="1"/>
</dbReference>
<evidence type="ECO:0000256" key="5">
    <source>
        <dbReference type="ARBA" id="ARBA00023049"/>
    </source>
</evidence>
<evidence type="ECO:0000256" key="7">
    <source>
        <dbReference type="SAM" id="Phobius"/>
    </source>
</evidence>
<organism evidence="9 10">
    <name type="scientific">Actinopolyspora mzabensis</name>
    <dbReference type="NCBI Taxonomy" id="995066"/>
    <lineage>
        <taxon>Bacteria</taxon>
        <taxon>Bacillati</taxon>
        <taxon>Actinomycetota</taxon>
        <taxon>Actinomycetes</taxon>
        <taxon>Actinopolysporales</taxon>
        <taxon>Actinopolysporaceae</taxon>
        <taxon>Actinopolyspora</taxon>
    </lineage>
</organism>
<evidence type="ECO:0000256" key="1">
    <source>
        <dbReference type="ARBA" id="ARBA00022670"/>
    </source>
</evidence>
<proteinExistence type="inferred from homology"/>
<dbReference type="RefSeq" id="WP_092627984.1">
    <property type="nucleotide sequence ID" value="NZ_FNFM01000006.1"/>
</dbReference>
<evidence type="ECO:0000256" key="6">
    <source>
        <dbReference type="RuleBase" id="RU003983"/>
    </source>
</evidence>
<feature type="transmembrane region" description="Helical" evidence="7">
    <location>
        <begin position="285"/>
        <end position="313"/>
    </location>
</feature>
<dbReference type="InterPro" id="IPR052173">
    <property type="entry name" value="Beta-lactam_resp_regulator"/>
</dbReference>
<dbReference type="PANTHER" id="PTHR34978">
    <property type="entry name" value="POSSIBLE SENSOR-TRANSDUCER PROTEIN BLAR"/>
    <property type="match status" value="1"/>
</dbReference>
<keyword evidence="5 6" id="KW-0482">Metalloprotease</keyword>
<dbReference type="EMBL" id="FNFM01000006">
    <property type="protein sequence ID" value="SDK26964.1"/>
    <property type="molecule type" value="Genomic_DNA"/>
</dbReference>
<dbReference type="Gene3D" id="3.30.2010.10">
    <property type="entry name" value="Metalloproteases ('zincins'), catalytic domain"/>
    <property type="match status" value="1"/>
</dbReference>
<sequence length="316" mass="33524">MTLVLGLLGTAVLIGALGPVYLRGLMSPRFGPGTALAGWLISMFAAIASFYVATALLVLPHGLSADGLIGMAAACVNTGRHLWETVLRLLLAGLAVALTVRTCWVAVRMGRSASERGHQHLTALRLLGHTEGGDREAVFWLPESTPVAYSLGGRRGAVVATTGVARLDGETRRAILAHEHAHLRGRHHRLVLLAEIASRVLCFVPLFRTAPSAIRVLVELAADSAAARVCGRDGVRNALRTVGSERLPTISLAMSREAIELRLRWLEPRSRFGPNRVGRGMGYPLAAFTSLSPAVLALGATAGAVLWLCLLTAPPI</sequence>
<keyword evidence="7" id="KW-0812">Transmembrane</keyword>
<protein>
    <submittedName>
        <fullName evidence="9">Signal transducer regulating beta-lactamase production, contains metallopeptidase domain</fullName>
    </submittedName>
</protein>
<gene>
    <name evidence="9" type="ORF">SAMN04487820_10661</name>
</gene>
<keyword evidence="1 6" id="KW-0645">Protease</keyword>
<evidence type="ECO:0000256" key="2">
    <source>
        <dbReference type="ARBA" id="ARBA00022723"/>
    </source>
</evidence>
<name>A0A1G9AJI2_ACTMZ</name>
<reference evidence="10" key="1">
    <citation type="submission" date="2016-10" db="EMBL/GenBank/DDBJ databases">
        <authorList>
            <person name="Varghese N."/>
            <person name="Submissions S."/>
        </authorList>
    </citation>
    <scope>NUCLEOTIDE SEQUENCE [LARGE SCALE GENOMIC DNA]</scope>
    <source>
        <strain evidence="10">DSM 45460</strain>
    </source>
</reference>
<keyword evidence="2" id="KW-0479">Metal-binding</keyword>
<feature type="transmembrane region" description="Helical" evidence="7">
    <location>
        <begin position="89"/>
        <end position="107"/>
    </location>
</feature>
<dbReference type="GO" id="GO:0006508">
    <property type="term" value="P:proteolysis"/>
    <property type="evidence" value="ECO:0007669"/>
    <property type="project" value="UniProtKB-KW"/>
</dbReference>
<dbReference type="GO" id="GO:0004222">
    <property type="term" value="F:metalloendopeptidase activity"/>
    <property type="evidence" value="ECO:0007669"/>
    <property type="project" value="InterPro"/>
</dbReference>
<evidence type="ECO:0000259" key="8">
    <source>
        <dbReference type="Pfam" id="PF01435"/>
    </source>
</evidence>
<feature type="transmembrane region" description="Helical" evidence="7">
    <location>
        <begin position="38"/>
        <end position="59"/>
    </location>
</feature>
<comment type="similarity">
    <text evidence="6">Belongs to the peptidase M48 family.</text>
</comment>
<evidence type="ECO:0000256" key="3">
    <source>
        <dbReference type="ARBA" id="ARBA00022801"/>
    </source>
</evidence>
<evidence type="ECO:0000256" key="4">
    <source>
        <dbReference type="ARBA" id="ARBA00022833"/>
    </source>
</evidence>
<dbReference type="InterPro" id="IPR001915">
    <property type="entry name" value="Peptidase_M48"/>
</dbReference>
<dbReference type="PANTHER" id="PTHR34978:SF3">
    <property type="entry name" value="SLR0241 PROTEIN"/>
    <property type="match status" value="1"/>
</dbReference>
<feature type="domain" description="Peptidase M48" evidence="8">
    <location>
        <begin position="144"/>
        <end position="203"/>
    </location>
</feature>
<evidence type="ECO:0000313" key="10">
    <source>
        <dbReference type="Proteomes" id="UP000199213"/>
    </source>
</evidence>
<keyword evidence="7" id="KW-1133">Transmembrane helix</keyword>
<dbReference type="GO" id="GO:0046872">
    <property type="term" value="F:metal ion binding"/>
    <property type="evidence" value="ECO:0007669"/>
    <property type="project" value="UniProtKB-KW"/>
</dbReference>
<accession>A0A1G9AJI2</accession>
<comment type="cofactor">
    <cofactor evidence="6">
        <name>Zn(2+)</name>
        <dbReference type="ChEBI" id="CHEBI:29105"/>
    </cofactor>
    <text evidence="6">Binds 1 zinc ion per subunit.</text>
</comment>
<dbReference type="Pfam" id="PF01435">
    <property type="entry name" value="Peptidase_M48"/>
    <property type="match status" value="1"/>
</dbReference>
<keyword evidence="10" id="KW-1185">Reference proteome</keyword>